<feature type="compositionally biased region" description="Low complexity" evidence="4">
    <location>
        <begin position="9"/>
        <end position="45"/>
    </location>
</feature>
<dbReference type="RefSeq" id="WP_104435611.1">
    <property type="nucleotide sequence ID" value="NZ_PTJD01000020.1"/>
</dbReference>
<evidence type="ECO:0000259" key="5">
    <source>
        <dbReference type="PROSITE" id="PS51898"/>
    </source>
</evidence>
<organism evidence="7 8">
    <name type="scientific">Kineococcus xinjiangensis</name>
    <dbReference type="NCBI Taxonomy" id="512762"/>
    <lineage>
        <taxon>Bacteria</taxon>
        <taxon>Bacillati</taxon>
        <taxon>Actinomycetota</taxon>
        <taxon>Actinomycetes</taxon>
        <taxon>Kineosporiales</taxon>
        <taxon>Kineosporiaceae</taxon>
        <taxon>Kineococcus</taxon>
    </lineage>
</organism>
<dbReference type="SUPFAM" id="SSF56349">
    <property type="entry name" value="DNA breaking-rejoining enzymes"/>
    <property type="match status" value="2"/>
</dbReference>
<comment type="caution">
    <text evidence="7">The sequence shown here is derived from an EMBL/GenBank/DDBJ whole genome shotgun (WGS) entry which is preliminary data.</text>
</comment>
<dbReference type="InterPro" id="IPR044068">
    <property type="entry name" value="CB"/>
</dbReference>
<dbReference type="OrthoDB" id="9815875at2"/>
<dbReference type="EMBL" id="PTJD01000020">
    <property type="protein sequence ID" value="PPK91900.1"/>
    <property type="molecule type" value="Genomic_DNA"/>
</dbReference>
<dbReference type="InterPro" id="IPR011010">
    <property type="entry name" value="DNA_brk_join_enz"/>
</dbReference>
<name>A0A2S6ICL1_9ACTN</name>
<feature type="region of interest" description="Disordered" evidence="4">
    <location>
        <begin position="1"/>
        <end position="45"/>
    </location>
</feature>
<dbReference type="Proteomes" id="UP000239485">
    <property type="component" value="Unassembled WGS sequence"/>
</dbReference>
<reference evidence="7 8" key="1">
    <citation type="submission" date="2018-02" db="EMBL/GenBank/DDBJ databases">
        <title>Genomic Encyclopedia of Archaeal and Bacterial Type Strains, Phase II (KMG-II): from individual species to whole genera.</title>
        <authorList>
            <person name="Goeker M."/>
        </authorList>
    </citation>
    <scope>NUCLEOTIDE SEQUENCE [LARGE SCALE GENOMIC DNA]</scope>
    <source>
        <strain evidence="7 8">DSM 22857</strain>
    </source>
</reference>
<dbReference type="PROSITE" id="PS51898">
    <property type="entry name" value="TYR_RECOMBINASE"/>
    <property type="match status" value="1"/>
</dbReference>
<dbReference type="GO" id="GO:0003677">
    <property type="term" value="F:DNA binding"/>
    <property type="evidence" value="ECO:0007669"/>
    <property type="project" value="UniProtKB-UniRule"/>
</dbReference>
<dbReference type="InterPro" id="IPR013762">
    <property type="entry name" value="Integrase-like_cat_sf"/>
</dbReference>
<dbReference type="AlphaFoldDB" id="A0A2S6ICL1"/>
<feature type="domain" description="Tyr recombinase" evidence="5">
    <location>
        <begin position="175"/>
        <end position="447"/>
    </location>
</feature>
<evidence type="ECO:0000256" key="4">
    <source>
        <dbReference type="SAM" id="MobiDB-lite"/>
    </source>
</evidence>
<keyword evidence="2" id="KW-0233">DNA recombination</keyword>
<protein>
    <submittedName>
        <fullName evidence="7">Phage integrase family protein</fullName>
    </submittedName>
</protein>
<dbReference type="InterPro" id="IPR002104">
    <property type="entry name" value="Integrase_catalytic"/>
</dbReference>
<evidence type="ECO:0000256" key="3">
    <source>
        <dbReference type="PROSITE-ProRule" id="PRU01248"/>
    </source>
</evidence>
<dbReference type="PANTHER" id="PTHR34605">
    <property type="entry name" value="PHAGE_INTEGRASE DOMAIN-CONTAINING PROTEIN"/>
    <property type="match status" value="1"/>
</dbReference>
<dbReference type="Gene3D" id="1.10.443.10">
    <property type="entry name" value="Intergrase catalytic core"/>
    <property type="match status" value="1"/>
</dbReference>
<gene>
    <name evidence="7" type="ORF">CLV92_12019</name>
</gene>
<accession>A0A2S6ICL1</accession>
<dbReference type="InterPro" id="IPR006311">
    <property type="entry name" value="TAT_signal"/>
</dbReference>
<evidence type="ECO:0000313" key="7">
    <source>
        <dbReference type="EMBL" id="PPK91900.1"/>
    </source>
</evidence>
<dbReference type="SUPFAM" id="SSF47823">
    <property type="entry name" value="lambda integrase-like, N-terminal domain"/>
    <property type="match status" value="1"/>
</dbReference>
<dbReference type="PANTHER" id="PTHR34605:SF3">
    <property type="entry name" value="P CELL-TYPE AGGLUTINATION PROTEIN MAP4-LIKE-RELATED"/>
    <property type="match status" value="1"/>
</dbReference>
<evidence type="ECO:0000256" key="2">
    <source>
        <dbReference type="ARBA" id="ARBA00023172"/>
    </source>
</evidence>
<keyword evidence="1 3" id="KW-0238">DNA-binding</keyword>
<dbReference type="InterPro" id="IPR052925">
    <property type="entry name" value="Phage_Integrase-like_Recomb"/>
</dbReference>
<evidence type="ECO:0000313" key="8">
    <source>
        <dbReference type="Proteomes" id="UP000239485"/>
    </source>
</evidence>
<evidence type="ECO:0000256" key="1">
    <source>
        <dbReference type="ARBA" id="ARBA00023125"/>
    </source>
</evidence>
<sequence length="451" mass="48250">MTPDPPRRSATTAGIAGTAGATASASEAETAAAGDSGSAGGPAAPSDVAEVLARLDARLEELRDRGRSENTWRAYIYSWERWAGWAAAHHLPVIPAQPTDIARYLIASAEGEVGTPGRAGKPGTEPRPVSIATLARYLPAIAAVHADAGLDDPTKHATVRDTLTALRKEHKHRPSQAPELLTSDIERIIAAINDSPSHGQGLADVRDKALILLAFTSALRASELAALRVEDLVADDAGLLVHLRSSKTDQEGHGDYVGVPFAQRPQLDAPSAVDAWLERLTTELREHSPATGSSGARDVDGVTRAGVDEAAADEADELLLGADHEAAMETLEQRRNRIDALTGPVFRPIVPKTDRLGTATDPDRIDAPLWPESIQRIITRRARAAGLRPAEGRRYYSAHSTRAGFATQAALNGVAERDLMRHGRWKSLAVARRYIRRGTVWTKNPAGRLGL</sequence>
<dbReference type="PROSITE" id="PS51318">
    <property type="entry name" value="TAT"/>
    <property type="match status" value="1"/>
</dbReference>
<proteinExistence type="predicted"/>
<feature type="domain" description="Core-binding (CB)" evidence="6">
    <location>
        <begin position="46"/>
        <end position="149"/>
    </location>
</feature>
<dbReference type="GO" id="GO:0015074">
    <property type="term" value="P:DNA integration"/>
    <property type="evidence" value="ECO:0007669"/>
    <property type="project" value="InterPro"/>
</dbReference>
<dbReference type="PROSITE" id="PS51900">
    <property type="entry name" value="CB"/>
    <property type="match status" value="1"/>
</dbReference>
<dbReference type="GO" id="GO:0006310">
    <property type="term" value="P:DNA recombination"/>
    <property type="evidence" value="ECO:0007669"/>
    <property type="project" value="UniProtKB-KW"/>
</dbReference>
<evidence type="ECO:0000259" key="6">
    <source>
        <dbReference type="PROSITE" id="PS51900"/>
    </source>
</evidence>
<dbReference type="Gene3D" id="1.10.150.130">
    <property type="match status" value="1"/>
</dbReference>
<keyword evidence="8" id="KW-1185">Reference proteome</keyword>
<dbReference type="InterPro" id="IPR010998">
    <property type="entry name" value="Integrase_recombinase_N"/>
</dbReference>